<dbReference type="EMBL" id="MQUA01000014">
    <property type="protein sequence ID" value="PQB03439.1"/>
    <property type="molecule type" value="Genomic_DNA"/>
</dbReference>
<keyword evidence="2" id="KW-1185">Reference proteome</keyword>
<comment type="caution">
    <text evidence="1">The sequence shown here is derived from an EMBL/GenBank/DDBJ whole genome shotgun (WGS) entry which is preliminary data.</text>
</comment>
<protein>
    <submittedName>
        <fullName evidence="1">Uncharacterized protein</fullName>
    </submittedName>
</protein>
<dbReference type="Proteomes" id="UP000239522">
    <property type="component" value="Unassembled WGS sequence"/>
</dbReference>
<name>A0A2S7KLD1_9FLAO</name>
<dbReference type="AlphaFoldDB" id="A0A2S7KLD1"/>
<evidence type="ECO:0000313" key="2">
    <source>
        <dbReference type="Proteomes" id="UP000239522"/>
    </source>
</evidence>
<reference evidence="1 2" key="1">
    <citation type="submission" date="2016-11" db="EMBL/GenBank/DDBJ databases">
        <title>Trade-off between light-utilization and light-protection in marine flavobacteria.</title>
        <authorList>
            <person name="Kumagai Y."/>
        </authorList>
    </citation>
    <scope>NUCLEOTIDE SEQUENCE [LARGE SCALE GENOMIC DNA]</scope>
    <source>
        <strain evidence="1 2">ATCC 700397</strain>
    </source>
</reference>
<evidence type="ECO:0000313" key="1">
    <source>
        <dbReference type="EMBL" id="PQB03439.1"/>
    </source>
</evidence>
<accession>A0A2S7KLD1</accession>
<proteinExistence type="predicted"/>
<gene>
    <name evidence="1" type="ORF">BST83_17205</name>
</gene>
<sequence length="33" mass="4007">MIKREELTKKVWEDNRVFLGIIVDAYISKLRKN</sequence>
<organism evidence="1 2">
    <name type="scientific">Polaribacter filamentus</name>
    <dbReference type="NCBI Taxonomy" id="53483"/>
    <lineage>
        <taxon>Bacteria</taxon>
        <taxon>Pseudomonadati</taxon>
        <taxon>Bacteroidota</taxon>
        <taxon>Flavobacteriia</taxon>
        <taxon>Flavobacteriales</taxon>
        <taxon>Flavobacteriaceae</taxon>
    </lineage>
</organism>